<keyword evidence="2" id="KW-0547">Nucleotide-binding</keyword>
<dbReference type="InterPro" id="IPR017871">
    <property type="entry name" value="ABC_transporter-like_CS"/>
</dbReference>
<dbReference type="OrthoDB" id="18967at2"/>
<reference evidence="5 6" key="1">
    <citation type="submission" date="2017-05" db="EMBL/GenBank/DDBJ databases">
        <authorList>
            <person name="Varghese N."/>
            <person name="Submissions S."/>
        </authorList>
    </citation>
    <scope>NUCLEOTIDE SEQUENCE [LARGE SCALE GENOMIC DNA]</scope>
    <source>
        <strain evidence="5 6">DSM 45474</strain>
    </source>
</reference>
<keyword evidence="6" id="KW-1185">Reference proteome</keyword>
<dbReference type="PROSITE" id="PS50893">
    <property type="entry name" value="ABC_TRANSPORTER_2"/>
    <property type="match status" value="1"/>
</dbReference>
<proteinExistence type="predicted"/>
<accession>A0A521EN40</accession>
<name>A0A521EN40_9BACL</name>
<dbReference type="SMART" id="SM00382">
    <property type="entry name" value="AAA"/>
    <property type="match status" value="1"/>
</dbReference>
<evidence type="ECO:0000256" key="3">
    <source>
        <dbReference type="ARBA" id="ARBA00022840"/>
    </source>
</evidence>
<dbReference type="InterPro" id="IPR050166">
    <property type="entry name" value="ABC_transporter_ATP-bind"/>
</dbReference>
<dbReference type="AlphaFoldDB" id="A0A521EN40"/>
<dbReference type="InterPro" id="IPR027417">
    <property type="entry name" value="P-loop_NTPase"/>
</dbReference>
<gene>
    <name evidence="5" type="ORF">SAMN06264849_109138</name>
</gene>
<evidence type="ECO:0000313" key="6">
    <source>
        <dbReference type="Proteomes" id="UP000315636"/>
    </source>
</evidence>
<dbReference type="PANTHER" id="PTHR42788:SF2">
    <property type="entry name" value="ABC TRANSPORTER ATP-BINDING PROTEIN"/>
    <property type="match status" value="1"/>
</dbReference>
<organism evidence="5 6">
    <name type="scientific">Melghirimyces algeriensis</name>
    <dbReference type="NCBI Taxonomy" id="910412"/>
    <lineage>
        <taxon>Bacteria</taxon>
        <taxon>Bacillati</taxon>
        <taxon>Bacillota</taxon>
        <taxon>Bacilli</taxon>
        <taxon>Bacillales</taxon>
        <taxon>Thermoactinomycetaceae</taxon>
        <taxon>Melghirimyces</taxon>
    </lineage>
</organism>
<evidence type="ECO:0000256" key="1">
    <source>
        <dbReference type="ARBA" id="ARBA00022448"/>
    </source>
</evidence>
<dbReference type="InterPro" id="IPR003439">
    <property type="entry name" value="ABC_transporter-like_ATP-bd"/>
</dbReference>
<dbReference type="Pfam" id="PF00005">
    <property type="entry name" value="ABC_tran"/>
    <property type="match status" value="1"/>
</dbReference>
<evidence type="ECO:0000259" key="4">
    <source>
        <dbReference type="PROSITE" id="PS50893"/>
    </source>
</evidence>
<dbReference type="GO" id="GO:0016887">
    <property type="term" value="F:ATP hydrolysis activity"/>
    <property type="evidence" value="ECO:0007669"/>
    <property type="project" value="InterPro"/>
</dbReference>
<dbReference type="EMBL" id="FXTI01000009">
    <property type="protein sequence ID" value="SMO84530.1"/>
    <property type="molecule type" value="Genomic_DNA"/>
</dbReference>
<dbReference type="GO" id="GO:0005524">
    <property type="term" value="F:ATP binding"/>
    <property type="evidence" value="ECO:0007669"/>
    <property type="project" value="UniProtKB-KW"/>
</dbReference>
<evidence type="ECO:0000256" key="2">
    <source>
        <dbReference type="ARBA" id="ARBA00022741"/>
    </source>
</evidence>
<dbReference type="InterPro" id="IPR003593">
    <property type="entry name" value="AAA+_ATPase"/>
</dbReference>
<dbReference type="PROSITE" id="PS00211">
    <property type="entry name" value="ABC_TRANSPORTER_1"/>
    <property type="match status" value="1"/>
</dbReference>
<sequence>MKLKLESLEQSYPVAQIRRQVIDQITLTVEEGTFISIIGPSGCGKSTLFNIISGLERPTAGRVIKDGREITGETGYVSYMLQKDCLFPWRTVLENAVLSAEVAGENKRKALERAEELLSVFGLKGYANEYPARLSGGMRQRAALLRTVMANQDLWLLDEPMGSLDALTRERMQDWLLGILEQFPKTVLFITHSIDEAVYLSDRVVVFSPRPARIKDELTIHLPRPRKRELMTSESFLQAKRWLWEKLHEEE</sequence>
<dbReference type="Proteomes" id="UP000315636">
    <property type="component" value="Unassembled WGS sequence"/>
</dbReference>
<feature type="domain" description="ABC transporter" evidence="4">
    <location>
        <begin position="3"/>
        <end position="234"/>
    </location>
</feature>
<evidence type="ECO:0000313" key="5">
    <source>
        <dbReference type="EMBL" id="SMO84530.1"/>
    </source>
</evidence>
<protein>
    <submittedName>
        <fullName evidence="5">ABC-type nitrate/sulfonate/bicarbonate transport system, ATPase component</fullName>
    </submittedName>
</protein>
<keyword evidence="1" id="KW-0813">Transport</keyword>
<dbReference type="RefSeq" id="WP_142506269.1">
    <property type="nucleotide sequence ID" value="NZ_FXTI01000009.1"/>
</dbReference>
<dbReference type="Gene3D" id="3.40.50.300">
    <property type="entry name" value="P-loop containing nucleotide triphosphate hydrolases"/>
    <property type="match status" value="1"/>
</dbReference>
<keyword evidence="3" id="KW-0067">ATP-binding</keyword>
<dbReference type="CDD" id="cd03293">
    <property type="entry name" value="ABC_NrtD_SsuB_transporters"/>
    <property type="match status" value="1"/>
</dbReference>
<dbReference type="SUPFAM" id="SSF52540">
    <property type="entry name" value="P-loop containing nucleoside triphosphate hydrolases"/>
    <property type="match status" value="1"/>
</dbReference>
<dbReference type="PANTHER" id="PTHR42788">
    <property type="entry name" value="TAURINE IMPORT ATP-BINDING PROTEIN-RELATED"/>
    <property type="match status" value="1"/>
</dbReference>